<dbReference type="Proteomes" id="UP000674318">
    <property type="component" value="Unassembled WGS sequence"/>
</dbReference>
<proteinExistence type="predicted"/>
<dbReference type="PANTHER" id="PTHR24113">
    <property type="entry name" value="RAN GTPASE-ACTIVATING PROTEIN 1"/>
    <property type="match status" value="1"/>
</dbReference>
<dbReference type="InterPro" id="IPR001611">
    <property type="entry name" value="Leu-rich_rpt"/>
</dbReference>
<dbReference type="AlphaFoldDB" id="A0A836L1A5"/>
<name>A0A836L1A5_9TRYP</name>
<dbReference type="InterPro" id="IPR032675">
    <property type="entry name" value="LRR_dom_sf"/>
</dbReference>
<dbReference type="EMBL" id="JAFJZO010000036">
    <property type="protein sequence ID" value="KAG5490580.1"/>
    <property type="molecule type" value="Genomic_DNA"/>
</dbReference>
<evidence type="ECO:0000313" key="2">
    <source>
        <dbReference type="Proteomes" id="UP000674318"/>
    </source>
</evidence>
<dbReference type="SUPFAM" id="SSF52047">
    <property type="entry name" value="RNI-like"/>
    <property type="match status" value="3"/>
</dbReference>
<dbReference type="Gene3D" id="3.80.10.10">
    <property type="entry name" value="Ribonuclease Inhibitor"/>
    <property type="match status" value="7"/>
</dbReference>
<accession>A0A836L1A5</accession>
<dbReference type="GO" id="GO:0006913">
    <property type="term" value="P:nucleocytoplasmic transport"/>
    <property type="evidence" value="ECO:0007669"/>
    <property type="project" value="TreeGrafter"/>
</dbReference>
<dbReference type="InterPro" id="IPR027038">
    <property type="entry name" value="RanGap"/>
</dbReference>
<gene>
    <name evidence="1" type="ORF">JKF63_00700</name>
</gene>
<protein>
    <submittedName>
        <fullName evidence="1">Uncharacterized protein</fullName>
    </submittedName>
</protein>
<dbReference type="GO" id="GO:0005829">
    <property type="term" value="C:cytosol"/>
    <property type="evidence" value="ECO:0007669"/>
    <property type="project" value="TreeGrafter"/>
</dbReference>
<dbReference type="SMART" id="SM00368">
    <property type="entry name" value="LRR_RI"/>
    <property type="match status" value="12"/>
</dbReference>
<comment type="caution">
    <text evidence="1">The sequence shown here is derived from an EMBL/GenBank/DDBJ whole genome shotgun (WGS) entry which is preliminary data.</text>
</comment>
<dbReference type="GO" id="GO:0005096">
    <property type="term" value="F:GTPase activator activity"/>
    <property type="evidence" value="ECO:0007669"/>
    <property type="project" value="InterPro"/>
</dbReference>
<reference evidence="1 2" key="1">
    <citation type="submission" date="2021-02" db="EMBL/GenBank/DDBJ databases">
        <title>Porcisia hertigi Genome sequencing and assembly.</title>
        <authorList>
            <person name="Almutairi H."/>
            <person name="Gatherer D."/>
        </authorList>
    </citation>
    <scope>NUCLEOTIDE SEQUENCE [LARGE SCALE GENOMIC DNA]</scope>
    <source>
        <strain evidence="1 2">C119</strain>
    </source>
</reference>
<dbReference type="GO" id="GO:0005634">
    <property type="term" value="C:nucleus"/>
    <property type="evidence" value="ECO:0007669"/>
    <property type="project" value="TreeGrafter"/>
</dbReference>
<dbReference type="KEGG" id="phet:94286828"/>
<dbReference type="RefSeq" id="XP_067752908.1">
    <property type="nucleotide sequence ID" value="XM_067896751.1"/>
</dbReference>
<dbReference type="GO" id="GO:0031267">
    <property type="term" value="F:small GTPase binding"/>
    <property type="evidence" value="ECO:0007669"/>
    <property type="project" value="TreeGrafter"/>
</dbReference>
<dbReference type="Pfam" id="PF13516">
    <property type="entry name" value="LRR_6"/>
    <property type="match status" value="6"/>
</dbReference>
<organism evidence="1 2">
    <name type="scientific">Porcisia hertigi</name>
    <dbReference type="NCBI Taxonomy" id="2761500"/>
    <lineage>
        <taxon>Eukaryota</taxon>
        <taxon>Discoba</taxon>
        <taxon>Euglenozoa</taxon>
        <taxon>Kinetoplastea</taxon>
        <taxon>Metakinetoplastina</taxon>
        <taxon>Trypanosomatida</taxon>
        <taxon>Trypanosomatidae</taxon>
        <taxon>Leishmaniinae</taxon>
        <taxon>Porcisia</taxon>
    </lineage>
</organism>
<sequence length="1081" mass="118776">MSEDSFKALLSTLAKKGEKHVRFSGMEISDPQFRLIVTAMDQTRPGPQTIDVSNNKITSASIECLVSFLATASVESVDLHKNQIDEDGARAFFSLFETATSIKNLDLRHNTCSPATALRLYYLGRSDLYTPDVRSALLYGKASHISFAGMNYTDLGREFLECVLSTQGLQSIDFSGVSLGTGGMSLIGTLLRNTQVSALSFRNCDLSNDAVLAFIEAGDVVNDHHLSSLDFSSNMGLRDDLVRKLISHLFDKNDNIVNLELSGTSIASTYLSLVEKECKMNQEHPAIKRAAIALRNNLPASEKIILQWDAPLPTCMDYLAGCIANSSVIQHLNISNTLIDDAALQLLSDALRKNTSLRVIELANCRVTAIGIQALFAVLQKPTCSVQEVNIANNNLGEDSVEFITAALRSNPNLVMLNVDVNPAISSASMQEIAGLVMVNRAPPRIRSLLPSIESNSKNLESLDFSGRDVAVNDDCVWLLVQALQTNSTVRRLDFSHNCFGDGGVSYLADYLTDNRFIREVNLSSCAIGNRGAQRICEALVTNRALVKIDLSDNMMDIEGLSTLPAVLRKNDTLREFKLKNTRLNAAFIEQVDMACSLNRECRAVKNVYYRLKDGDASLKKIELCNPDNEHVIDDETVRTICTVLTQKTFVEVIDLSENHIGKDGCAALAATLSEPTSRVRKLILSKNPIDDYAVAELVACFPNNVTLREVILYSTDMTNTGIGMLAKGLERNNTIYWIGVLNDDAVSDEVTLLQRNLALNNSSSTLKKVILSIDSGEDVQDVDLSHPVDSSLNDELCQYLCASLLRCSKIQSLNLSNNMITSASVPYIVEVMELCPSLFFLDLSNNKIDEKGAEQIIECLERVSHVRIVQIAGNSLTTEIMERVAHLASLNSGSDALKKLFLLTARGEPLPENIDLSGTENSYKLTDEEVVALAGLLRYSSVVRSLDLGNNNFSDEGCIAIAAVLRVNHTLEELNFAGNAIGANGGEALFFALKINPQLQLLNLENTAIPGEILEDIVSLLHVNQMPHRAPIDMRGVKLEEVDDAIQFHSTDYYVSQMVTIDETIQDREEAKVQLIEQRM</sequence>
<evidence type="ECO:0000313" key="1">
    <source>
        <dbReference type="EMBL" id="KAG5490580.1"/>
    </source>
</evidence>
<dbReference type="PANTHER" id="PTHR24113:SF15">
    <property type="entry name" value="NACHT DOMAIN-CONTAINING PROTEIN"/>
    <property type="match status" value="1"/>
</dbReference>
<keyword evidence="2" id="KW-1185">Reference proteome</keyword>
<dbReference type="GeneID" id="94286828"/>
<dbReference type="GO" id="GO:0048471">
    <property type="term" value="C:perinuclear region of cytoplasm"/>
    <property type="evidence" value="ECO:0007669"/>
    <property type="project" value="TreeGrafter"/>
</dbReference>
<dbReference type="OrthoDB" id="120976at2759"/>